<keyword evidence="5" id="KW-0614">Plasmid</keyword>
<dbReference type="SUPFAM" id="SSF53955">
    <property type="entry name" value="Lysozyme-like"/>
    <property type="match status" value="1"/>
</dbReference>
<geneLocation type="plasmid" evidence="5">
    <name>unnamed1</name>
</geneLocation>
<accession>A0A2I7ZJJ8</accession>
<name>A0A2I7ZJJ8_9BACI</name>
<keyword evidence="2" id="KW-0812">Transmembrane</keyword>
<dbReference type="Pfam" id="PF01551">
    <property type="entry name" value="Peptidase_M23"/>
    <property type="match status" value="1"/>
</dbReference>
<dbReference type="InterPro" id="IPR050570">
    <property type="entry name" value="Cell_wall_metabolism_enzyme"/>
</dbReference>
<dbReference type="GO" id="GO:0004222">
    <property type="term" value="F:metalloendopeptidase activity"/>
    <property type="evidence" value="ECO:0007669"/>
    <property type="project" value="TreeGrafter"/>
</dbReference>
<dbReference type="InterPro" id="IPR031304">
    <property type="entry name" value="SLT_2"/>
</dbReference>
<feature type="domain" description="M23ase beta-sheet core" evidence="3">
    <location>
        <begin position="269"/>
        <end position="369"/>
    </location>
</feature>
<dbReference type="EMBL" id="MF996509">
    <property type="protein sequence ID" value="AUS92800.1"/>
    <property type="molecule type" value="Genomic_DNA"/>
</dbReference>
<dbReference type="PANTHER" id="PTHR21666">
    <property type="entry name" value="PEPTIDASE-RELATED"/>
    <property type="match status" value="1"/>
</dbReference>
<organism evidence="5">
    <name type="scientific">Bacillus glycinifermentans</name>
    <dbReference type="NCBI Taxonomy" id="1664069"/>
    <lineage>
        <taxon>Bacteria</taxon>
        <taxon>Bacillati</taxon>
        <taxon>Bacillota</taxon>
        <taxon>Bacilli</taxon>
        <taxon>Bacillales</taxon>
        <taxon>Bacillaceae</taxon>
        <taxon>Bacillus</taxon>
    </lineage>
</organism>
<evidence type="ECO:0000259" key="4">
    <source>
        <dbReference type="Pfam" id="PF13406"/>
    </source>
</evidence>
<dbReference type="Gene3D" id="1.10.530.10">
    <property type="match status" value="1"/>
</dbReference>
<dbReference type="CDD" id="cd12797">
    <property type="entry name" value="M23_peptidase"/>
    <property type="match status" value="1"/>
</dbReference>
<keyword evidence="1" id="KW-0732">Signal</keyword>
<dbReference type="SUPFAM" id="SSF51261">
    <property type="entry name" value="Duplicated hybrid motif"/>
    <property type="match status" value="1"/>
</dbReference>
<sequence length="376" mass="40899">MGDSADLLLEESIEEPVKKKSKKKYIILGFLSLSPFIFIAIILMGFALMFLLMIGGVQEKEEEGIIGGNISEIGEKEIPAEYIPIYQAAAKKYGVPWNLLAAHHRVETRFSTIKKMVSPVGAVGHMQFMVLTWIGWGYGGDRLGNANIPKEILTDPKMIKKYGGYGVDANGDGKADPWNLEDAVFSAANYLAKNGAAEGNLRKAVYAYNHSEQYVQEVLKFAKMYANGDYQKVSKITAGKSGFARPLNTKVTSGFGRRVDPITGAAGEFHKGIDFACTKGQAIPAAKDGKVVYSGWQNPNNKKEGYGLFVWVDHGGGYKTTYAHMSKSSVKVGDTVKMGDKVGECGSTGSSTGNHLHFEIFQNGNRVDPSPFVGLK</sequence>
<dbReference type="InterPro" id="IPR011055">
    <property type="entry name" value="Dup_hybrid_motif"/>
</dbReference>
<evidence type="ECO:0000259" key="3">
    <source>
        <dbReference type="Pfam" id="PF01551"/>
    </source>
</evidence>
<dbReference type="PANTHER" id="PTHR21666:SF289">
    <property type="entry name" value="L-ALA--D-GLU ENDOPEPTIDASE"/>
    <property type="match status" value="1"/>
</dbReference>
<evidence type="ECO:0000256" key="1">
    <source>
        <dbReference type="ARBA" id="ARBA00022729"/>
    </source>
</evidence>
<evidence type="ECO:0000256" key="2">
    <source>
        <dbReference type="SAM" id="Phobius"/>
    </source>
</evidence>
<dbReference type="Gene3D" id="2.70.70.10">
    <property type="entry name" value="Glucose Permease (Domain IIA)"/>
    <property type="match status" value="1"/>
</dbReference>
<dbReference type="AlphaFoldDB" id="A0A2I7ZJJ8"/>
<protein>
    <recommendedName>
        <fullName evidence="6">Peptidase M23</fullName>
    </recommendedName>
</protein>
<dbReference type="RefSeq" id="WP_172691963.1">
    <property type="nucleotide sequence ID" value="NZ_MF996509.1"/>
</dbReference>
<evidence type="ECO:0008006" key="6">
    <source>
        <dbReference type="Google" id="ProtNLM"/>
    </source>
</evidence>
<reference evidence="5" key="1">
    <citation type="submission" date="2017-09" db="EMBL/GenBank/DDBJ databases">
        <title>Sequences of three plasmids isolated from Bacillus glycinfermentans NCCP 15922.</title>
        <authorList>
            <person name="Yu W.-S."/>
            <person name="Do H.-N."/>
            <person name="Cheong H.-M."/>
            <person name="Hwang K.-J."/>
        </authorList>
    </citation>
    <scope>NUCLEOTIDE SEQUENCE</scope>
    <source>
        <strain evidence="5">KBN06P03352</strain>
        <plasmid evidence="5">unnamed1</plasmid>
    </source>
</reference>
<evidence type="ECO:0000313" key="5">
    <source>
        <dbReference type="EMBL" id="AUS92800.1"/>
    </source>
</evidence>
<feature type="transmembrane region" description="Helical" evidence="2">
    <location>
        <begin position="25"/>
        <end position="54"/>
    </location>
</feature>
<keyword evidence="2" id="KW-0472">Membrane</keyword>
<dbReference type="CDD" id="cd13399">
    <property type="entry name" value="Slt35-like"/>
    <property type="match status" value="1"/>
</dbReference>
<dbReference type="Pfam" id="PF13406">
    <property type="entry name" value="SLT_2"/>
    <property type="match status" value="1"/>
</dbReference>
<proteinExistence type="predicted"/>
<dbReference type="InterPro" id="IPR016047">
    <property type="entry name" value="M23ase_b-sheet_dom"/>
</dbReference>
<keyword evidence="2" id="KW-1133">Transmembrane helix</keyword>
<dbReference type="InterPro" id="IPR023346">
    <property type="entry name" value="Lysozyme-like_dom_sf"/>
</dbReference>
<feature type="domain" description="Transglycosylase SLT" evidence="4">
    <location>
        <begin position="160"/>
        <end position="198"/>
    </location>
</feature>